<evidence type="ECO:0000256" key="9">
    <source>
        <dbReference type="ARBA" id="ARBA00063570"/>
    </source>
</evidence>
<dbReference type="FunFam" id="3.30.1490.20:FF:000004">
    <property type="entry name" value="Succinate--CoA ligase [ADP-forming] subunit beta, mitochondrial"/>
    <property type="match status" value="1"/>
</dbReference>
<dbReference type="SUPFAM" id="SSF52210">
    <property type="entry name" value="Succinyl-CoA synthetase domains"/>
    <property type="match status" value="1"/>
</dbReference>
<evidence type="ECO:0000256" key="6">
    <source>
        <dbReference type="ARBA" id="ARBA00022840"/>
    </source>
</evidence>
<dbReference type="Gene3D" id="3.30.1490.20">
    <property type="entry name" value="ATP-grasp fold, A domain"/>
    <property type="match status" value="1"/>
</dbReference>
<comment type="catalytic activity">
    <reaction evidence="10">
        <text>succinate + ATP + CoA = succinyl-CoA + ADP + phosphate</text>
        <dbReference type="Rhea" id="RHEA:17661"/>
        <dbReference type="ChEBI" id="CHEBI:30031"/>
        <dbReference type="ChEBI" id="CHEBI:30616"/>
        <dbReference type="ChEBI" id="CHEBI:43474"/>
        <dbReference type="ChEBI" id="CHEBI:57287"/>
        <dbReference type="ChEBI" id="CHEBI:57292"/>
        <dbReference type="ChEBI" id="CHEBI:456216"/>
        <dbReference type="EC" id="6.2.1.5"/>
    </reaction>
</comment>
<dbReference type="PANTHER" id="PTHR11815:SF1">
    <property type="entry name" value="SUCCINATE--COA LIGASE [ADP-FORMING] SUBUNIT BETA, MITOCHONDRIAL"/>
    <property type="match status" value="1"/>
</dbReference>
<dbReference type="GO" id="GO:0042709">
    <property type="term" value="C:succinate-CoA ligase complex"/>
    <property type="evidence" value="ECO:0007669"/>
    <property type="project" value="TreeGrafter"/>
</dbReference>
<proteinExistence type="inferred from homology"/>
<dbReference type="STRING" id="983506.L8X7L3"/>
<dbReference type="HAMAP" id="MF_00558">
    <property type="entry name" value="Succ_CoA_beta"/>
    <property type="match status" value="1"/>
</dbReference>
<dbReference type="InterPro" id="IPR013650">
    <property type="entry name" value="ATP-grasp_succ-CoA_synth-type"/>
</dbReference>
<dbReference type="FunFam" id="3.30.470.20:FF:000002">
    <property type="entry name" value="Succinate--CoA ligase [ADP-forming] subunit beta"/>
    <property type="match status" value="1"/>
</dbReference>
<keyword evidence="14" id="KW-1185">Reference proteome</keyword>
<feature type="binding site" evidence="10">
    <location>
        <position position="230"/>
    </location>
    <ligand>
        <name>Mg(2+)</name>
        <dbReference type="ChEBI" id="CHEBI:18420"/>
    </ligand>
</feature>
<dbReference type="HOGENOM" id="CLU_037430_0_0_1"/>
<dbReference type="GO" id="GO:0000287">
    <property type="term" value="F:magnesium ion binding"/>
    <property type="evidence" value="ECO:0007669"/>
    <property type="project" value="UniProtKB-UniRule"/>
</dbReference>
<evidence type="ECO:0000256" key="4">
    <source>
        <dbReference type="ARBA" id="ARBA00022723"/>
    </source>
</evidence>
<dbReference type="UniPathway" id="UPA00223">
    <property type="reaction ID" value="UER00999"/>
</dbReference>
<dbReference type="EMBL" id="AFRT01000287">
    <property type="protein sequence ID" value="ELU44639.1"/>
    <property type="molecule type" value="Genomic_DNA"/>
</dbReference>
<evidence type="ECO:0000256" key="3">
    <source>
        <dbReference type="ARBA" id="ARBA00022598"/>
    </source>
</evidence>
<evidence type="ECO:0000256" key="5">
    <source>
        <dbReference type="ARBA" id="ARBA00022741"/>
    </source>
</evidence>
<comment type="subunit">
    <text evidence="9">Heterodimer of an alpha and a beta subunit. The beta subunit determines specificity for GTP.</text>
</comment>
<dbReference type="InterPro" id="IPR011761">
    <property type="entry name" value="ATP-grasp"/>
</dbReference>
<feature type="binding site" evidence="10">
    <location>
        <position position="70"/>
    </location>
    <ligand>
        <name>ATP</name>
        <dbReference type="ChEBI" id="CHEBI:30616"/>
    </ligand>
</feature>
<dbReference type="GO" id="GO:0005524">
    <property type="term" value="F:ATP binding"/>
    <property type="evidence" value="ECO:0007669"/>
    <property type="project" value="UniProtKB-UniRule"/>
</dbReference>
<gene>
    <name evidence="13" type="ORF">AG1IA_01326</name>
</gene>
<dbReference type="Gene3D" id="3.40.50.261">
    <property type="entry name" value="Succinyl-CoA synthetase domains"/>
    <property type="match status" value="1"/>
</dbReference>
<evidence type="ECO:0000256" key="8">
    <source>
        <dbReference type="ARBA" id="ARBA00022946"/>
    </source>
</evidence>
<dbReference type="GO" id="GO:0005739">
    <property type="term" value="C:mitochondrion"/>
    <property type="evidence" value="ECO:0007669"/>
    <property type="project" value="UniProtKB-SubCell"/>
</dbReference>
<comment type="pathway">
    <text evidence="1 10">Carbohydrate metabolism; tricarboxylic acid cycle; succinate from succinyl-CoA (ligase route): step 1/1.</text>
</comment>
<evidence type="ECO:0000259" key="12">
    <source>
        <dbReference type="PROSITE" id="PS50975"/>
    </source>
</evidence>
<comment type="similarity">
    <text evidence="10 11">Belongs to the succinate/malate CoA ligase beta subunit family.</text>
</comment>
<keyword evidence="2 10" id="KW-0816">Tricarboxylic acid cycle</keyword>
<dbReference type="Proteomes" id="UP000011668">
    <property type="component" value="Unassembled WGS sequence"/>
</dbReference>
<dbReference type="GO" id="GO:0004775">
    <property type="term" value="F:succinate-CoA ligase (ADP-forming) activity"/>
    <property type="evidence" value="ECO:0007669"/>
    <property type="project" value="UniProtKB-UniRule"/>
</dbReference>
<name>L8X7L3_THACA</name>
<keyword evidence="10" id="KW-0496">Mitochondrion</keyword>
<evidence type="ECO:0000256" key="2">
    <source>
        <dbReference type="ARBA" id="ARBA00022532"/>
    </source>
</evidence>
<evidence type="ECO:0000256" key="7">
    <source>
        <dbReference type="ARBA" id="ARBA00022842"/>
    </source>
</evidence>
<evidence type="ECO:0000256" key="11">
    <source>
        <dbReference type="RuleBase" id="RU361258"/>
    </source>
</evidence>
<dbReference type="OMA" id="ITACDEV"/>
<dbReference type="PIRSF" id="PIRSF001554">
    <property type="entry name" value="SucCS_beta"/>
    <property type="match status" value="1"/>
</dbReference>
<dbReference type="NCBIfam" id="NF001913">
    <property type="entry name" value="PRK00696.1"/>
    <property type="match status" value="1"/>
</dbReference>
<dbReference type="InterPro" id="IPR016102">
    <property type="entry name" value="Succinyl-CoA_synth-like"/>
</dbReference>
<dbReference type="FunFam" id="3.40.50.261:FF:000001">
    <property type="entry name" value="Succinate--CoA ligase [ADP-forming] subunit beta"/>
    <property type="match status" value="1"/>
</dbReference>
<dbReference type="InterPro" id="IPR017866">
    <property type="entry name" value="Succ-CoA_synthase_bsu_CS"/>
</dbReference>
<keyword evidence="3 10" id="KW-0436">Ligase</keyword>
<keyword evidence="7 10" id="KW-0460">Magnesium</keyword>
<feature type="domain" description="ATP-grasp" evidence="12">
    <location>
        <begin position="33"/>
        <end position="260"/>
    </location>
</feature>
<dbReference type="GO" id="GO:0006099">
    <property type="term" value="P:tricarboxylic acid cycle"/>
    <property type="evidence" value="ECO:0007669"/>
    <property type="project" value="UniProtKB-UniRule"/>
</dbReference>
<protein>
    <recommendedName>
        <fullName evidence="10">Succinate--CoA ligase [ADP-forming] subunit beta, mitochondrial</fullName>
        <ecNumber evidence="10">6.2.1.5</ecNumber>
    </recommendedName>
    <alternativeName>
        <fullName evidence="10">Succinyl-CoA synthetase beta chain</fullName>
        <shortName evidence="10">SCS-beta</shortName>
    </alternativeName>
</protein>
<dbReference type="PROSITE" id="PS01217">
    <property type="entry name" value="SUCCINYL_COA_LIG_3"/>
    <property type="match status" value="1"/>
</dbReference>
<dbReference type="OrthoDB" id="1552at2759"/>
<dbReference type="PROSITE" id="PS50975">
    <property type="entry name" value="ATP_GRASP"/>
    <property type="match status" value="1"/>
</dbReference>
<dbReference type="PANTHER" id="PTHR11815">
    <property type="entry name" value="SUCCINYL-COA SYNTHETASE BETA CHAIN"/>
    <property type="match status" value="1"/>
</dbReference>
<dbReference type="Pfam" id="PF00549">
    <property type="entry name" value="Ligase_CoA"/>
    <property type="match status" value="1"/>
</dbReference>
<organism evidence="13 14">
    <name type="scientific">Thanatephorus cucumeris (strain AG1-IA)</name>
    <name type="common">Rice sheath blight fungus</name>
    <name type="synonym">Rhizoctonia solani</name>
    <dbReference type="NCBI Taxonomy" id="983506"/>
    <lineage>
        <taxon>Eukaryota</taxon>
        <taxon>Fungi</taxon>
        <taxon>Dikarya</taxon>
        <taxon>Basidiomycota</taxon>
        <taxon>Agaricomycotina</taxon>
        <taxon>Agaricomycetes</taxon>
        <taxon>Cantharellales</taxon>
        <taxon>Ceratobasidiaceae</taxon>
        <taxon>Rhizoctonia</taxon>
        <taxon>Rhizoctonia solani AG-1</taxon>
    </lineage>
</organism>
<keyword evidence="6 10" id="KW-0067">ATP-binding</keyword>
<dbReference type="InterPro" id="IPR005811">
    <property type="entry name" value="SUCC_ACL_C"/>
</dbReference>
<feature type="binding site" evidence="10">
    <location>
        <position position="138"/>
    </location>
    <ligand>
        <name>ATP</name>
        <dbReference type="ChEBI" id="CHEBI:30616"/>
    </ligand>
</feature>
<evidence type="ECO:0000313" key="14">
    <source>
        <dbReference type="Proteomes" id="UP000011668"/>
    </source>
</evidence>
<dbReference type="NCBIfam" id="TIGR01016">
    <property type="entry name" value="sucCoAbeta"/>
    <property type="match status" value="1"/>
</dbReference>
<dbReference type="InterPro" id="IPR013815">
    <property type="entry name" value="ATP_grasp_subdomain_1"/>
</dbReference>
<dbReference type="SUPFAM" id="SSF56059">
    <property type="entry name" value="Glutathione synthetase ATP-binding domain-like"/>
    <property type="match status" value="1"/>
</dbReference>
<comment type="cofactor">
    <cofactor evidence="10">
        <name>Mg(2+)</name>
        <dbReference type="ChEBI" id="CHEBI:18420"/>
    </cofactor>
    <text evidence="10">Binds 1 Mg(2+) ion per subunit.</text>
</comment>
<feature type="binding site" evidence="10">
    <location>
        <begin position="77"/>
        <end position="79"/>
    </location>
    <ligand>
        <name>ATP</name>
        <dbReference type="ChEBI" id="CHEBI:30616"/>
    </ligand>
</feature>
<sequence length="443" mass="47540">MLHALRNARSAVKPARAFAGQVRNLSIHEYQSMELLNAYGIPTPASKAAKTPQEAYDVAKNFGKDGLVIKAQVLAGGRGKGRFDTGLQGGVHKVSSPDEAKDLASKMIGSKLITKQTGAAGRICNAVMLAERRDPTHEYYVAVLNDRNTGSPVIVASAQGGMNIEEVAAKDPSAIITTPVDYKNGLSKDSALELAGKLGLKGQQAEGAAEIFVNLTKIFREKDATQIEINPMATTADGAVLCMDAKFGFDDNADFRQKDVFALRDVSQEDPTEVEAAKYNLNFIKLDGNVGCLVNGAGLAMATMDVLKLHGGLFNPARIDRATPDTVKKAFELLLSDKKVTSIFLNIFGGIMRCDYIAEGVIKATKELQLTVPLVVRLQGTKEKEAKQCVSQPFDQVEQILTRSWNRLIKDSGLKIYAFDGLDEAAAKAVELGRGGPAPIEGA</sequence>
<comment type="function">
    <text evidence="10">Succinyl-CoA synthetase functions in the citric acid cycle (TCA), coupling the hydrolysis of succinyl-CoA to the synthesis of ATP and thus represents the only step of substrate-level phosphorylation in the TCA. The beta subunit provides nucleotide specificity of the enzyme and binds the substrate succinate, while the binding sites for coenzyme A and phosphate are found in the alpha subunit.</text>
</comment>
<dbReference type="GO" id="GO:0006104">
    <property type="term" value="P:succinyl-CoA metabolic process"/>
    <property type="evidence" value="ECO:0007669"/>
    <property type="project" value="TreeGrafter"/>
</dbReference>
<keyword evidence="4 10" id="KW-0479">Metal-binding</keyword>
<keyword evidence="5 10" id="KW-0547">Nucleotide-binding</keyword>
<evidence type="ECO:0000313" key="13">
    <source>
        <dbReference type="EMBL" id="ELU44639.1"/>
    </source>
</evidence>
<feature type="binding site" evidence="10">
    <location>
        <begin position="350"/>
        <end position="352"/>
    </location>
    <ligand>
        <name>substrate</name>
        <note>ligand shared with subunit alpha</note>
    </ligand>
</feature>
<dbReference type="AlphaFoldDB" id="L8X7L3"/>
<reference evidence="13 14" key="1">
    <citation type="journal article" date="2013" name="Nat. Commun.">
        <title>The evolution and pathogenic mechanisms of the rice sheath blight pathogen.</title>
        <authorList>
            <person name="Zheng A."/>
            <person name="Lin R."/>
            <person name="Xu L."/>
            <person name="Qin P."/>
            <person name="Tang C."/>
            <person name="Ai P."/>
            <person name="Zhang D."/>
            <person name="Liu Y."/>
            <person name="Sun Z."/>
            <person name="Feng H."/>
            <person name="Wang Y."/>
            <person name="Chen Y."/>
            <person name="Liang X."/>
            <person name="Fu R."/>
            <person name="Li Q."/>
            <person name="Zhang J."/>
            <person name="Yu X."/>
            <person name="Xie Z."/>
            <person name="Ding L."/>
            <person name="Guan P."/>
            <person name="Tang J."/>
            <person name="Liang Y."/>
            <person name="Wang S."/>
            <person name="Deng Q."/>
            <person name="Li S."/>
            <person name="Zhu J."/>
            <person name="Wang L."/>
            <person name="Liu H."/>
            <person name="Li P."/>
        </authorList>
    </citation>
    <scope>NUCLEOTIDE SEQUENCE [LARGE SCALE GENOMIC DNA]</scope>
    <source>
        <strain evidence="14">AG-1 IA</strain>
    </source>
</reference>
<evidence type="ECO:0000256" key="10">
    <source>
        <dbReference type="HAMAP-Rule" id="MF_03219"/>
    </source>
</evidence>
<comment type="subcellular location">
    <subcellularLocation>
        <location evidence="10">Mitochondrion</location>
    </subcellularLocation>
</comment>
<feature type="binding site" evidence="10">
    <location>
        <position position="295"/>
    </location>
    <ligand>
        <name>substrate</name>
        <note>ligand shared with subunit alpha</note>
    </ligand>
</feature>
<dbReference type="Pfam" id="PF08442">
    <property type="entry name" value="ATP-grasp_2"/>
    <property type="match status" value="1"/>
</dbReference>
<dbReference type="Gene3D" id="3.30.470.20">
    <property type="entry name" value="ATP-grasp fold, B domain"/>
    <property type="match status" value="1"/>
</dbReference>
<comment type="caution">
    <text evidence="13">The sequence shown here is derived from an EMBL/GenBank/DDBJ whole genome shotgun (WGS) entry which is preliminary data.</text>
</comment>
<dbReference type="InterPro" id="IPR005809">
    <property type="entry name" value="Succ_CoA_ligase-like_bsu"/>
</dbReference>
<evidence type="ECO:0000256" key="1">
    <source>
        <dbReference type="ARBA" id="ARBA00005064"/>
    </source>
</evidence>
<accession>L8X7L3</accession>
<dbReference type="EC" id="6.2.1.5" evidence="10"/>
<feature type="binding site" evidence="10">
    <location>
        <position position="244"/>
    </location>
    <ligand>
        <name>Mg(2+)</name>
        <dbReference type="ChEBI" id="CHEBI:18420"/>
    </ligand>
</feature>
<keyword evidence="8" id="KW-0809">Transit peptide</keyword>